<evidence type="ECO:0000259" key="1">
    <source>
        <dbReference type="Pfam" id="PF13354"/>
    </source>
</evidence>
<protein>
    <submittedName>
        <fullName evidence="2">Serine hydrolase</fullName>
    </submittedName>
</protein>
<dbReference type="Gene3D" id="3.40.710.10">
    <property type="entry name" value="DD-peptidase/beta-lactamase superfamily"/>
    <property type="match status" value="1"/>
</dbReference>
<evidence type="ECO:0000313" key="2">
    <source>
        <dbReference type="EMBL" id="MBP0460317.1"/>
    </source>
</evidence>
<gene>
    <name evidence="2" type="ORF">JFN87_22890</name>
</gene>
<dbReference type="InterPro" id="IPR045155">
    <property type="entry name" value="Beta-lactam_cat"/>
</dbReference>
<dbReference type="GO" id="GO:0046677">
    <property type="term" value="P:response to antibiotic"/>
    <property type="evidence" value="ECO:0007669"/>
    <property type="project" value="InterPro"/>
</dbReference>
<reference evidence="2" key="1">
    <citation type="submission" date="2021-03" db="EMBL/GenBank/DDBJ databases">
        <title>Whole genome sequence of Streptomyces bomunensis MMS17-BM035.</title>
        <authorList>
            <person name="Lee J.H."/>
        </authorList>
    </citation>
    <scope>NUCLEOTIDE SEQUENCE</scope>
    <source>
        <strain evidence="2">MMS17-BM035</strain>
    </source>
</reference>
<dbReference type="SUPFAM" id="SSF56601">
    <property type="entry name" value="beta-lactamase/transpeptidase-like"/>
    <property type="match status" value="1"/>
</dbReference>
<accession>A0A940MII5</accession>
<dbReference type="PANTHER" id="PTHR35333:SF3">
    <property type="entry name" value="BETA-LACTAMASE-TYPE TRANSPEPTIDASE FOLD CONTAINING PROTEIN"/>
    <property type="match status" value="1"/>
</dbReference>
<sequence>MLPPDLPGTLSVSVPGVLEHRPDEVLPLASVGKLLLLTEVAHGLTCGGPNGGGPGGGRLDAAEPVDLLDEDHCGGSGLLTRLSVGRLTIADLATLTAAVSDNTATNALIRRVGLSRVNTRAEALGLVHTRVLDRIREPRLPEHPPTFAVGTAAELSALAGRIAADEPWARLLLGWMAGCGDRAMVPALIPHDTEDATVRDVPSPSLWVANKTGTDEGVRCDVGVVRGARQVCYAVLARCAPGDEFAMVRAMRAVGARIATAAAG</sequence>
<dbReference type="InterPro" id="IPR000871">
    <property type="entry name" value="Beta-lactam_class-A"/>
</dbReference>
<name>A0A940MII5_9ACTN</name>
<dbReference type="EMBL" id="JAGIQL010000109">
    <property type="protein sequence ID" value="MBP0460317.1"/>
    <property type="molecule type" value="Genomic_DNA"/>
</dbReference>
<dbReference type="Proteomes" id="UP000670475">
    <property type="component" value="Unassembled WGS sequence"/>
</dbReference>
<dbReference type="InterPro" id="IPR012338">
    <property type="entry name" value="Beta-lactam/transpept-like"/>
</dbReference>
<keyword evidence="2" id="KW-0378">Hydrolase</keyword>
<dbReference type="GO" id="GO:0030655">
    <property type="term" value="P:beta-lactam antibiotic catabolic process"/>
    <property type="evidence" value="ECO:0007669"/>
    <property type="project" value="InterPro"/>
</dbReference>
<dbReference type="PANTHER" id="PTHR35333">
    <property type="entry name" value="BETA-LACTAMASE"/>
    <property type="match status" value="1"/>
</dbReference>
<keyword evidence="3" id="KW-1185">Reference proteome</keyword>
<evidence type="ECO:0000313" key="3">
    <source>
        <dbReference type="Proteomes" id="UP000670475"/>
    </source>
</evidence>
<feature type="domain" description="Beta-lactamase class A catalytic" evidence="1">
    <location>
        <begin position="18"/>
        <end position="236"/>
    </location>
</feature>
<dbReference type="Pfam" id="PF13354">
    <property type="entry name" value="Beta-lactamase2"/>
    <property type="match status" value="1"/>
</dbReference>
<dbReference type="AlphaFoldDB" id="A0A940MII5"/>
<comment type="caution">
    <text evidence="2">The sequence shown here is derived from an EMBL/GenBank/DDBJ whole genome shotgun (WGS) entry which is preliminary data.</text>
</comment>
<dbReference type="RefSeq" id="WP_209342802.1">
    <property type="nucleotide sequence ID" value="NZ_JAGIQL010000109.1"/>
</dbReference>
<proteinExistence type="predicted"/>
<dbReference type="GO" id="GO:0008800">
    <property type="term" value="F:beta-lactamase activity"/>
    <property type="evidence" value="ECO:0007669"/>
    <property type="project" value="InterPro"/>
</dbReference>
<organism evidence="2 3">
    <name type="scientific">Streptomyces montanisoli</name>
    <dbReference type="NCBI Taxonomy" id="2798581"/>
    <lineage>
        <taxon>Bacteria</taxon>
        <taxon>Bacillati</taxon>
        <taxon>Actinomycetota</taxon>
        <taxon>Actinomycetes</taxon>
        <taxon>Kitasatosporales</taxon>
        <taxon>Streptomycetaceae</taxon>
        <taxon>Streptomyces</taxon>
    </lineage>
</organism>